<dbReference type="GO" id="GO:0005525">
    <property type="term" value="F:GTP binding"/>
    <property type="evidence" value="ECO:0007669"/>
    <property type="project" value="UniProtKB-UniRule"/>
</dbReference>
<dbReference type="FunFam" id="3.30.1360.120:FF:000007">
    <property type="entry name" value="tRNA modification GTPase GTPBP3, mitochondrial"/>
    <property type="match status" value="1"/>
</dbReference>
<dbReference type="HAMAP" id="MF_00379">
    <property type="entry name" value="GTPase_MnmE"/>
    <property type="match status" value="1"/>
</dbReference>
<feature type="binding site" evidence="8">
    <location>
        <position position="119"/>
    </location>
    <ligand>
        <name>(6S)-5-formyl-5,6,7,8-tetrahydrofolate</name>
        <dbReference type="ChEBI" id="CHEBI:57457"/>
    </ligand>
</feature>
<keyword evidence="9" id="KW-0175">Coiled coil</keyword>
<dbReference type="InterPro" id="IPR004520">
    <property type="entry name" value="GTPase_MnmE"/>
</dbReference>
<dbReference type="NCBIfam" id="TIGR00231">
    <property type="entry name" value="small_GTP"/>
    <property type="match status" value="1"/>
</dbReference>
<feature type="coiled-coil region" evidence="9">
    <location>
        <begin position="381"/>
        <end position="408"/>
    </location>
</feature>
<comment type="subunit">
    <text evidence="8">Homodimer. Heterotetramer of two MnmE and two MnmG subunits.</text>
</comment>
<dbReference type="InterPro" id="IPR031168">
    <property type="entry name" value="G_TrmE"/>
</dbReference>
<dbReference type="InterPro" id="IPR005225">
    <property type="entry name" value="Small_GTP-bd"/>
</dbReference>
<evidence type="ECO:0000256" key="3">
    <source>
        <dbReference type="ARBA" id="ARBA00022741"/>
    </source>
</evidence>
<feature type="binding site" evidence="8">
    <location>
        <begin position="226"/>
        <end position="231"/>
    </location>
    <ligand>
        <name>GTP</name>
        <dbReference type="ChEBI" id="CHEBI:37565"/>
    </ligand>
</feature>
<dbReference type="CDD" id="cd14858">
    <property type="entry name" value="TrmE_N"/>
    <property type="match status" value="1"/>
</dbReference>
<evidence type="ECO:0000256" key="6">
    <source>
        <dbReference type="ARBA" id="ARBA00022958"/>
    </source>
</evidence>
<dbReference type="EMBL" id="SJST01000001">
    <property type="protein sequence ID" value="TCD15983.1"/>
    <property type="molecule type" value="Genomic_DNA"/>
</dbReference>
<dbReference type="GO" id="GO:0003924">
    <property type="term" value="F:GTPase activity"/>
    <property type="evidence" value="ECO:0007669"/>
    <property type="project" value="UniProtKB-UniRule"/>
</dbReference>
<accession>A0A4R0PGE2</accession>
<reference evidence="11 12" key="1">
    <citation type="journal article" date="2015" name="Antonie Van Leeuwenhoek">
        <title>Oricola cellulosilytica gen. nov., sp. nov., a cellulose-degrading bacterium of the family Phyllobacteriaceae isolated from surface seashore water, and emended descriptions of Mesorhizobium loti and Phyllobacterium myrsinacearum.</title>
        <authorList>
            <person name="Hameed A."/>
            <person name="Shahina M."/>
            <person name="Lai W.A."/>
            <person name="Lin S.Y."/>
            <person name="Young L.S."/>
            <person name="Liu Y.C."/>
            <person name="Hsu Y.H."/>
            <person name="Young C.C."/>
        </authorList>
    </citation>
    <scope>NUCLEOTIDE SEQUENCE [LARGE SCALE GENOMIC DNA]</scope>
    <source>
        <strain evidence="11 12">KCTC 52183</strain>
    </source>
</reference>
<evidence type="ECO:0000256" key="1">
    <source>
        <dbReference type="ARBA" id="ARBA00011043"/>
    </source>
</evidence>
<feature type="binding site" evidence="8">
    <location>
        <position position="230"/>
    </location>
    <ligand>
        <name>Mg(2+)</name>
        <dbReference type="ChEBI" id="CHEBI:18420"/>
    </ligand>
</feature>
<dbReference type="GO" id="GO:0030488">
    <property type="term" value="P:tRNA methylation"/>
    <property type="evidence" value="ECO:0007669"/>
    <property type="project" value="TreeGrafter"/>
</dbReference>
<comment type="caution">
    <text evidence="11">The sequence shown here is derived from an EMBL/GenBank/DDBJ whole genome shotgun (WGS) entry which is preliminary data.</text>
</comment>
<dbReference type="Pfam" id="PF10396">
    <property type="entry name" value="TrmE_N"/>
    <property type="match status" value="1"/>
</dbReference>
<dbReference type="NCBIfam" id="NF003661">
    <property type="entry name" value="PRK05291.1-3"/>
    <property type="match status" value="1"/>
</dbReference>
<dbReference type="InterPro" id="IPR025867">
    <property type="entry name" value="MnmE_helical"/>
</dbReference>
<comment type="function">
    <text evidence="8">Exhibits a very high intrinsic GTPase hydrolysis rate. Involved in the addition of a carboxymethylaminomethyl (cmnm) group at the wobble position (U34) of certain tRNAs, forming tRNA-cmnm(5)s(2)U34.</text>
</comment>
<evidence type="ECO:0000256" key="4">
    <source>
        <dbReference type="ARBA" id="ARBA00022801"/>
    </source>
</evidence>
<dbReference type="PROSITE" id="PS51709">
    <property type="entry name" value="G_TRME"/>
    <property type="match status" value="1"/>
</dbReference>
<name>A0A4R0PGE2_9HYPH</name>
<feature type="binding site" evidence="8">
    <location>
        <begin position="270"/>
        <end position="273"/>
    </location>
    <ligand>
        <name>GTP</name>
        <dbReference type="ChEBI" id="CHEBI:37565"/>
    </ligand>
</feature>
<dbReference type="Pfam" id="PF12631">
    <property type="entry name" value="MnmE_helical"/>
    <property type="match status" value="1"/>
</dbReference>
<evidence type="ECO:0000313" key="11">
    <source>
        <dbReference type="EMBL" id="TCD15983.1"/>
    </source>
</evidence>
<dbReference type="Gene3D" id="3.30.1360.120">
    <property type="entry name" value="Probable tRNA modification gtpase trme, domain 1"/>
    <property type="match status" value="1"/>
</dbReference>
<dbReference type="SUPFAM" id="SSF52540">
    <property type="entry name" value="P-loop containing nucleoside triphosphate hydrolases"/>
    <property type="match status" value="1"/>
</dbReference>
<feature type="binding site" evidence="8">
    <location>
        <begin position="245"/>
        <end position="251"/>
    </location>
    <ligand>
        <name>GTP</name>
        <dbReference type="ChEBI" id="CHEBI:37565"/>
    </ligand>
</feature>
<dbReference type="InterPro" id="IPR027266">
    <property type="entry name" value="TrmE/GcvT-like"/>
</dbReference>
<dbReference type="GO" id="GO:0005737">
    <property type="term" value="C:cytoplasm"/>
    <property type="evidence" value="ECO:0007669"/>
    <property type="project" value="UniProtKB-SubCell"/>
</dbReference>
<comment type="similarity">
    <text evidence="1 8">Belongs to the TRAFAC class TrmE-Era-EngA-EngB-Septin-like GTPase superfamily. TrmE GTPase family.</text>
</comment>
<keyword evidence="3 8" id="KW-0547">Nucleotide-binding</keyword>
<keyword evidence="8" id="KW-0963">Cytoplasm</keyword>
<protein>
    <recommendedName>
        <fullName evidence="8">tRNA modification GTPase MnmE</fullName>
        <ecNumber evidence="8">3.6.-.-</ecNumber>
    </recommendedName>
</protein>
<keyword evidence="2 8" id="KW-0819">tRNA processing</keyword>
<proteinExistence type="inferred from homology"/>
<gene>
    <name evidence="8 11" type="primary">mnmE</name>
    <name evidence="8" type="synonym">trmE</name>
    <name evidence="11" type="ORF">E0D97_00635</name>
</gene>
<dbReference type="AlphaFoldDB" id="A0A4R0PGE2"/>
<dbReference type="CDD" id="cd04164">
    <property type="entry name" value="trmE"/>
    <property type="match status" value="1"/>
</dbReference>
<dbReference type="GO" id="GO:0046872">
    <property type="term" value="F:metal ion binding"/>
    <property type="evidence" value="ECO:0007669"/>
    <property type="project" value="UniProtKB-KW"/>
</dbReference>
<sequence>MHMDTIYALSSGNTPSGVAVIRVSGGGSRDIVELHAGDLPAPRSAILRLIRDRNGNPIDRGIVLWFPGPGSFTGEDCAEFHLHGGRAVVDRMLEELGAHPDSRMAEAGEFSRRAFVNGKFDLTEAEGLADLIASETEAQRVLALAQASGALHDLYKGWRARLLHGQAMIAAEIDFADEEDVPGSVSAEIWDDMASLAEEMHIHLGEARRGSAIREGFRIAIVGPPNAGKSSLLNALAGSDVTIVSDEPGTTRDAIEVRLSIAGHLVLVIDTAGIREGAEKIEAEGIRRAFVRAADADLVLHLSETGSWSVLGGVDEDRIWRVRSKRDVSGSCNVGHEVAVSTKTSDGLQGLLAMLEEHLAAVLSVDAITLPTRQRHFDNVKRSLEDLKTALENDADALEIRAEALRVSADYLGRIIGHSGVEDILGIIFSEFCVGK</sequence>
<evidence type="ECO:0000256" key="7">
    <source>
        <dbReference type="ARBA" id="ARBA00023134"/>
    </source>
</evidence>
<dbReference type="Pfam" id="PF01926">
    <property type="entry name" value="MMR_HSR1"/>
    <property type="match status" value="1"/>
</dbReference>
<keyword evidence="12" id="KW-1185">Reference proteome</keyword>
<dbReference type="OrthoDB" id="9805918at2"/>
<keyword evidence="6 8" id="KW-0630">Potassium</keyword>
<dbReference type="Gene3D" id="3.40.50.300">
    <property type="entry name" value="P-loop containing nucleotide triphosphate hydrolases"/>
    <property type="match status" value="1"/>
</dbReference>
<comment type="subcellular location">
    <subcellularLocation>
        <location evidence="8">Cytoplasm</location>
    </subcellularLocation>
</comment>
<dbReference type="InterPro" id="IPR006073">
    <property type="entry name" value="GTP-bd"/>
</dbReference>
<evidence type="ECO:0000256" key="2">
    <source>
        <dbReference type="ARBA" id="ARBA00022694"/>
    </source>
</evidence>
<dbReference type="GO" id="GO:0002098">
    <property type="term" value="P:tRNA wobble uridine modification"/>
    <property type="evidence" value="ECO:0007669"/>
    <property type="project" value="TreeGrafter"/>
</dbReference>
<evidence type="ECO:0000256" key="8">
    <source>
        <dbReference type="HAMAP-Rule" id="MF_00379"/>
    </source>
</evidence>
<evidence type="ECO:0000256" key="5">
    <source>
        <dbReference type="ARBA" id="ARBA00022842"/>
    </source>
</evidence>
<evidence type="ECO:0000256" key="9">
    <source>
        <dbReference type="SAM" id="Coils"/>
    </source>
</evidence>
<evidence type="ECO:0000313" key="12">
    <source>
        <dbReference type="Proteomes" id="UP000291301"/>
    </source>
</evidence>
<feature type="domain" description="TrmE-type G" evidence="10">
    <location>
        <begin position="216"/>
        <end position="360"/>
    </location>
</feature>
<evidence type="ECO:0000259" key="10">
    <source>
        <dbReference type="PROSITE" id="PS51709"/>
    </source>
</evidence>
<dbReference type="PANTHER" id="PTHR42714">
    <property type="entry name" value="TRNA MODIFICATION GTPASE GTPBP3"/>
    <property type="match status" value="1"/>
</dbReference>
<dbReference type="Gene3D" id="1.20.120.430">
    <property type="entry name" value="tRNA modification GTPase MnmE domain 2"/>
    <property type="match status" value="1"/>
</dbReference>
<dbReference type="PRINTS" id="PR00326">
    <property type="entry name" value="GTP1OBG"/>
</dbReference>
<keyword evidence="5 8" id="KW-0460">Magnesium</keyword>
<dbReference type="InterPro" id="IPR027417">
    <property type="entry name" value="P-loop_NTPase"/>
</dbReference>
<feature type="binding site" evidence="8">
    <location>
        <position position="79"/>
    </location>
    <ligand>
        <name>(6S)-5-formyl-5,6,7,8-tetrahydrofolate</name>
        <dbReference type="ChEBI" id="CHEBI:57457"/>
    </ligand>
</feature>
<organism evidence="11 12">
    <name type="scientific">Oricola cellulosilytica</name>
    <dbReference type="NCBI Taxonomy" id="1429082"/>
    <lineage>
        <taxon>Bacteria</taxon>
        <taxon>Pseudomonadati</taxon>
        <taxon>Pseudomonadota</taxon>
        <taxon>Alphaproteobacteria</taxon>
        <taxon>Hyphomicrobiales</taxon>
        <taxon>Ahrensiaceae</taxon>
        <taxon>Oricola</taxon>
    </lineage>
</organism>
<keyword evidence="7 8" id="KW-0342">GTP-binding</keyword>
<comment type="caution">
    <text evidence="8">Lacks conserved residue(s) required for the propagation of feature annotation.</text>
</comment>
<keyword evidence="4 8" id="KW-0378">Hydrolase</keyword>
<keyword evidence="8" id="KW-0479">Metal-binding</keyword>
<dbReference type="InterPro" id="IPR027368">
    <property type="entry name" value="MnmE_dom2"/>
</dbReference>
<dbReference type="EC" id="3.6.-.-" evidence="8"/>
<dbReference type="SUPFAM" id="SSF116878">
    <property type="entry name" value="TrmE connector domain"/>
    <property type="match status" value="1"/>
</dbReference>
<feature type="binding site" evidence="8">
    <location>
        <position position="22"/>
    </location>
    <ligand>
        <name>(6S)-5-formyl-5,6,7,8-tetrahydrofolate</name>
        <dbReference type="ChEBI" id="CHEBI:57457"/>
    </ligand>
</feature>
<dbReference type="PANTHER" id="PTHR42714:SF2">
    <property type="entry name" value="TRNA MODIFICATION GTPASE GTPBP3, MITOCHONDRIAL"/>
    <property type="match status" value="1"/>
</dbReference>
<dbReference type="InterPro" id="IPR018948">
    <property type="entry name" value="GTP-bd_TrmE_N"/>
</dbReference>
<comment type="cofactor">
    <cofactor evidence="8">
        <name>K(+)</name>
        <dbReference type="ChEBI" id="CHEBI:29103"/>
    </cofactor>
    <text evidence="8">Binds 1 potassium ion per subunit.</text>
</comment>
<feature type="binding site" evidence="8">
    <location>
        <position position="436"/>
    </location>
    <ligand>
        <name>(6S)-5-formyl-5,6,7,8-tetrahydrofolate</name>
        <dbReference type="ChEBI" id="CHEBI:57457"/>
    </ligand>
</feature>
<dbReference type="Proteomes" id="UP000291301">
    <property type="component" value="Unassembled WGS sequence"/>
</dbReference>
<feature type="binding site" evidence="8">
    <location>
        <position position="251"/>
    </location>
    <ligand>
        <name>Mg(2+)</name>
        <dbReference type="ChEBI" id="CHEBI:18420"/>
    </ligand>
</feature>